<proteinExistence type="predicted"/>
<dbReference type="InterPro" id="IPR011701">
    <property type="entry name" value="MFS"/>
</dbReference>
<organism evidence="9 10">
    <name type="scientific">Saccharopolyspora aridisoli</name>
    <dbReference type="NCBI Taxonomy" id="2530385"/>
    <lineage>
        <taxon>Bacteria</taxon>
        <taxon>Bacillati</taxon>
        <taxon>Actinomycetota</taxon>
        <taxon>Actinomycetes</taxon>
        <taxon>Pseudonocardiales</taxon>
        <taxon>Pseudonocardiaceae</taxon>
        <taxon>Saccharopolyspora</taxon>
    </lineage>
</organism>
<name>A0A4R4ULB1_9PSEU</name>
<dbReference type="OrthoDB" id="3285778at2"/>
<dbReference type="GO" id="GO:0022857">
    <property type="term" value="F:transmembrane transporter activity"/>
    <property type="evidence" value="ECO:0007669"/>
    <property type="project" value="InterPro"/>
</dbReference>
<evidence type="ECO:0000256" key="7">
    <source>
        <dbReference type="SAM" id="Phobius"/>
    </source>
</evidence>
<dbReference type="AlphaFoldDB" id="A0A4R4ULB1"/>
<evidence type="ECO:0000256" key="1">
    <source>
        <dbReference type="ARBA" id="ARBA00004651"/>
    </source>
</evidence>
<dbReference type="RefSeq" id="WP_132622890.1">
    <property type="nucleotide sequence ID" value="NZ_SMKV01000013.1"/>
</dbReference>
<dbReference type="GO" id="GO:0005886">
    <property type="term" value="C:plasma membrane"/>
    <property type="evidence" value="ECO:0007669"/>
    <property type="project" value="UniProtKB-SubCell"/>
</dbReference>
<evidence type="ECO:0000256" key="5">
    <source>
        <dbReference type="ARBA" id="ARBA00022989"/>
    </source>
</evidence>
<keyword evidence="4 7" id="KW-0812">Transmembrane</keyword>
<accession>A0A4R4ULB1</accession>
<keyword evidence="3" id="KW-1003">Cell membrane</keyword>
<feature type="transmembrane region" description="Helical" evidence="7">
    <location>
        <begin position="319"/>
        <end position="339"/>
    </location>
</feature>
<feature type="transmembrane region" description="Helical" evidence="7">
    <location>
        <begin position="211"/>
        <end position="232"/>
    </location>
</feature>
<feature type="transmembrane region" description="Helical" evidence="7">
    <location>
        <begin position="77"/>
        <end position="97"/>
    </location>
</feature>
<keyword evidence="2" id="KW-0813">Transport</keyword>
<feature type="transmembrane region" description="Helical" evidence="7">
    <location>
        <begin position="168"/>
        <end position="188"/>
    </location>
</feature>
<evidence type="ECO:0000256" key="3">
    <source>
        <dbReference type="ARBA" id="ARBA00022475"/>
    </source>
</evidence>
<sequence>MKTWRLIRTYPLAVQVLLVNQLGVNTGFYLLIPYLAGYLGHDLGMSAAVVGVILGVRNLSQQGLFLVGGSAADRLGARGVIVAGCALRAVGFGLFAFGSSVPVLLGASVLSGLAGALFNPAVRAYLATEAGDRRAEVFSLFNVFANTGMLLGPLLGSALLLVNFRLSAVIAAVIFALLTVAQVLVLPVRRVERSGTSVLTDWRGVLTDRRFLAFTGALTGMFALQNQLYLVLPMHAEQFTGSPAAVSVIFLVSTAASLLLQVRITARFSERWSRGRSIATGLALMGGSFAVTAVAAGLLPGAPPDSPGEALLRLTPVLVTAFGLSVGVMLAQPFVYELIPSFGGTALSGTYFGVFYLASGLTAAAGNALIGWATDLAAPSLPWLPSALCVLIGLASALAVLAVHHRTGIGPRNEESACATS</sequence>
<feature type="transmembrane region" description="Helical" evidence="7">
    <location>
        <begin position="38"/>
        <end position="56"/>
    </location>
</feature>
<evidence type="ECO:0000313" key="10">
    <source>
        <dbReference type="Proteomes" id="UP000294744"/>
    </source>
</evidence>
<dbReference type="Proteomes" id="UP000294744">
    <property type="component" value="Unassembled WGS sequence"/>
</dbReference>
<comment type="caution">
    <text evidence="9">The sequence shown here is derived from an EMBL/GenBank/DDBJ whole genome shotgun (WGS) entry which is preliminary data.</text>
</comment>
<feature type="transmembrane region" description="Helical" evidence="7">
    <location>
        <begin position="383"/>
        <end position="403"/>
    </location>
</feature>
<feature type="domain" description="Major facilitator superfamily (MFS) profile" evidence="8">
    <location>
        <begin position="13"/>
        <end position="405"/>
    </location>
</feature>
<keyword evidence="10" id="KW-1185">Reference proteome</keyword>
<feature type="transmembrane region" description="Helical" evidence="7">
    <location>
        <begin position="351"/>
        <end position="371"/>
    </location>
</feature>
<dbReference type="InterPro" id="IPR050171">
    <property type="entry name" value="MFS_Transporters"/>
</dbReference>
<feature type="transmembrane region" description="Helical" evidence="7">
    <location>
        <begin position="103"/>
        <end position="126"/>
    </location>
</feature>
<comment type="subcellular location">
    <subcellularLocation>
        <location evidence="1">Cell membrane</location>
        <topology evidence="1">Multi-pass membrane protein</topology>
    </subcellularLocation>
</comment>
<dbReference type="EMBL" id="SMKV01000013">
    <property type="protein sequence ID" value="TDC92561.1"/>
    <property type="molecule type" value="Genomic_DNA"/>
</dbReference>
<feature type="transmembrane region" description="Helical" evidence="7">
    <location>
        <begin position="278"/>
        <end position="299"/>
    </location>
</feature>
<evidence type="ECO:0000256" key="4">
    <source>
        <dbReference type="ARBA" id="ARBA00022692"/>
    </source>
</evidence>
<evidence type="ECO:0000259" key="8">
    <source>
        <dbReference type="PROSITE" id="PS50850"/>
    </source>
</evidence>
<gene>
    <name evidence="9" type="ORF">E1161_12550</name>
</gene>
<dbReference type="InterPro" id="IPR020846">
    <property type="entry name" value="MFS_dom"/>
</dbReference>
<evidence type="ECO:0000313" key="9">
    <source>
        <dbReference type="EMBL" id="TDC92561.1"/>
    </source>
</evidence>
<dbReference type="Gene3D" id="1.20.1250.20">
    <property type="entry name" value="MFS general substrate transporter like domains"/>
    <property type="match status" value="1"/>
</dbReference>
<dbReference type="InterPro" id="IPR036259">
    <property type="entry name" value="MFS_trans_sf"/>
</dbReference>
<dbReference type="SUPFAM" id="SSF103473">
    <property type="entry name" value="MFS general substrate transporter"/>
    <property type="match status" value="1"/>
</dbReference>
<keyword evidence="5 7" id="KW-1133">Transmembrane helix</keyword>
<keyword evidence="6 7" id="KW-0472">Membrane</keyword>
<dbReference type="PROSITE" id="PS50850">
    <property type="entry name" value="MFS"/>
    <property type="match status" value="1"/>
</dbReference>
<evidence type="ECO:0000256" key="6">
    <source>
        <dbReference type="ARBA" id="ARBA00023136"/>
    </source>
</evidence>
<dbReference type="PANTHER" id="PTHR23517:SF2">
    <property type="entry name" value="MULTIDRUG RESISTANCE PROTEIN MDTH"/>
    <property type="match status" value="1"/>
</dbReference>
<feature type="transmembrane region" description="Helical" evidence="7">
    <location>
        <begin position="244"/>
        <end position="266"/>
    </location>
</feature>
<dbReference type="Pfam" id="PF07690">
    <property type="entry name" value="MFS_1"/>
    <property type="match status" value="1"/>
</dbReference>
<feature type="transmembrane region" description="Helical" evidence="7">
    <location>
        <begin position="138"/>
        <end position="162"/>
    </location>
</feature>
<feature type="transmembrane region" description="Helical" evidence="7">
    <location>
        <begin position="12"/>
        <end position="32"/>
    </location>
</feature>
<evidence type="ECO:0000256" key="2">
    <source>
        <dbReference type="ARBA" id="ARBA00022448"/>
    </source>
</evidence>
<dbReference type="PANTHER" id="PTHR23517">
    <property type="entry name" value="RESISTANCE PROTEIN MDTM, PUTATIVE-RELATED-RELATED"/>
    <property type="match status" value="1"/>
</dbReference>
<reference evidence="9 10" key="1">
    <citation type="submission" date="2019-03" db="EMBL/GenBank/DDBJ databases">
        <title>Draft genome sequences of novel Actinobacteria.</title>
        <authorList>
            <person name="Sahin N."/>
            <person name="Ay H."/>
            <person name="Saygin H."/>
        </authorList>
    </citation>
    <scope>NUCLEOTIDE SEQUENCE [LARGE SCALE GENOMIC DNA]</scope>
    <source>
        <strain evidence="9 10">16K404</strain>
    </source>
</reference>
<protein>
    <submittedName>
        <fullName evidence="9">MFS transporter</fullName>
    </submittedName>
</protein>